<dbReference type="RefSeq" id="WP_307226808.1">
    <property type="nucleotide sequence ID" value="NZ_JAUSTT010000003.1"/>
</dbReference>
<comment type="caution">
    <text evidence="1">The sequence shown here is derived from an EMBL/GenBank/DDBJ whole genome shotgun (WGS) entry which is preliminary data.</text>
</comment>
<organism evidence="1 2">
    <name type="scientific">Bacillus chungangensis</name>
    <dbReference type="NCBI Taxonomy" id="587633"/>
    <lineage>
        <taxon>Bacteria</taxon>
        <taxon>Bacillati</taxon>
        <taxon>Bacillota</taxon>
        <taxon>Bacilli</taxon>
        <taxon>Bacillales</taxon>
        <taxon>Bacillaceae</taxon>
        <taxon>Bacillus</taxon>
    </lineage>
</organism>
<protein>
    <submittedName>
        <fullName evidence="1">NRPS condensation-like uncharacterized protein</fullName>
    </submittedName>
</protein>
<dbReference type="InterPro" id="IPR052058">
    <property type="entry name" value="Alcohol_O-acetyltransferase"/>
</dbReference>
<dbReference type="Proteomes" id="UP001223586">
    <property type="component" value="Unassembled WGS sequence"/>
</dbReference>
<sequence>MDRWYKIDHAGKIFRAVAKGANTSVFRVSMIMNEPVNAKRLQEAVDLVIKRFPTLAVELHQGVFWDFLSANENKLFIQKETKFPCYRIDAASNNGYLVRVLYFHRRISVEIFHSLTDGTGAVEFLKTLVYQYLCLLGKNIEGEGLIMLPNEMPSNYEIEDSFKKYYQHVGSKRLKEPKAFHIKGTPFEPVGNNVIHGVVSASQLYRAAKQNNQTITEYLTSILLYAIYSQMMKYETIHNPIKIAIPVNLRNMFPSKTMRNFFTVVNVGMNVSNKPTFESLAKEVSVQLKEKTKKEYLYEGIARNIKYEKILAARFVPVFIKYIAMRHGFESFGENLKTITVSNLGNIKLPESMRKYIDSMEAVLYPTEKSPINCGICTVNDRLTITFSRSIVEADIIRYFFHFLTKRAGIDISVYSNNWGQSR</sequence>
<name>A0ABT9WNV8_9BACI</name>
<keyword evidence="2" id="KW-1185">Reference proteome</keyword>
<reference evidence="1 2" key="1">
    <citation type="submission" date="2023-07" db="EMBL/GenBank/DDBJ databases">
        <title>Genomic Encyclopedia of Type Strains, Phase IV (KMG-IV): sequencing the most valuable type-strain genomes for metagenomic binning, comparative biology and taxonomic classification.</title>
        <authorList>
            <person name="Goeker M."/>
        </authorList>
    </citation>
    <scope>NUCLEOTIDE SEQUENCE [LARGE SCALE GENOMIC DNA]</scope>
    <source>
        <strain evidence="1 2">DSM 23837</strain>
    </source>
</reference>
<dbReference type="EMBL" id="JAUSTT010000003">
    <property type="protein sequence ID" value="MDQ0174929.1"/>
    <property type="molecule type" value="Genomic_DNA"/>
</dbReference>
<dbReference type="PANTHER" id="PTHR28037">
    <property type="entry name" value="ALCOHOL O-ACETYLTRANSFERASE 1-RELATED"/>
    <property type="match status" value="1"/>
</dbReference>
<evidence type="ECO:0000313" key="1">
    <source>
        <dbReference type="EMBL" id="MDQ0174929.1"/>
    </source>
</evidence>
<gene>
    <name evidence="1" type="ORF">J2S08_000763</name>
</gene>
<evidence type="ECO:0000313" key="2">
    <source>
        <dbReference type="Proteomes" id="UP001223586"/>
    </source>
</evidence>
<dbReference type="PANTHER" id="PTHR28037:SF1">
    <property type="entry name" value="ALCOHOL O-ACETYLTRANSFERASE 1-RELATED"/>
    <property type="match status" value="1"/>
</dbReference>
<proteinExistence type="predicted"/>
<accession>A0ABT9WNV8</accession>